<dbReference type="FunFam" id="1.25.10.10:FF:000353">
    <property type="entry name" value="Serine/threonine-protein phosphatase 2A 56 kDa regulatory subunit"/>
    <property type="match status" value="1"/>
</dbReference>
<evidence type="ECO:0000313" key="3">
    <source>
        <dbReference type="EMBL" id="GMH68131.1"/>
    </source>
</evidence>
<gene>
    <name evidence="3" type="ORF">TrLO_g13711</name>
</gene>
<organism evidence="3 4">
    <name type="scientific">Triparma laevis f. longispina</name>
    <dbReference type="NCBI Taxonomy" id="1714387"/>
    <lineage>
        <taxon>Eukaryota</taxon>
        <taxon>Sar</taxon>
        <taxon>Stramenopiles</taxon>
        <taxon>Ochrophyta</taxon>
        <taxon>Bolidophyceae</taxon>
        <taxon>Parmales</taxon>
        <taxon>Triparmaceae</taxon>
        <taxon>Triparma</taxon>
    </lineage>
</organism>
<dbReference type="GO" id="GO:0019888">
    <property type="term" value="F:protein phosphatase regulator activity"/>
    <property type="evidence" value="ECO:0007669"/>
    <property type="project" value="UniProtKB-UniRule"/>
</dbReference>
<protein>
    <recommendedName>
        <fullName evidence="1">Serine/threonine protein phosphatase 2A regulatory subunit</fullName>
    </recommendedName>
</protein>
<dbReference type="InterPro" id="IPR002554">
    <property type="entry name" value="PP2A_B56"/>
</dbReference>
<dbReference type="Pfam" id="PF01603">
    <property type="entry name" value="B56"/>
    <property type="match status" value="1"/>
</dbReference>
<dbReference type="PANTHER" id="PTHR10257:SF3">
    <property type="entry name" value="SERINE_THREONINE-PROTEIN PHOSPHATASE 2A 56 KDA REGULATORY SUBUNIT GAMMA ISOFORM"/>
    <property type="match status" value="1"/>
</dbReference>
<comment type="caution">
    <text evidence="3">The sequence shown here is derived from an EMBL/GenBank/DDBJ whole genome shotgun (WGS) entry which is preliminary data.</text>
</comment>
<feature type="compositionally biased region" description="Pro residues" evidence="2">
    <location>
        <begin position="1"/>
        <end position="18"/>
    </location>
</feature>
<keyword evidence="4" id="KW-1185">Reference proteome</keyword>
<name>A0A9W7ACI0_9STRA</name>
<dbReference type="GO" id="GO:0000159">
    <property type="term" value="C:protein phosphatase type 2A complex"/>
    <property type="evidence" value="ECO:0007669"/>
    <property type="project" value="UniProtKB-UniRule"/>
</dbReference>
<dbReference type="Gene3D" id="1.25.10.10">
    <property type="entry name" value="Leucine-rich Repeat Variant"/>
    <property type="match status" value="1"/>
</dbReference>
<comment type="similarity">
    <text evidence="1">Belongs to the phosphatase 2A regulatory subunit.</text>
</comment>
<accession>A0A9W7ACI0</accession>
<evidence type="ECO:0000256" key="1">
    <source>
        <dbReference type="PIRNR" id="PIRNR028043"/>
    </source>
</evidence>
<dbReference type="AlphaFoldDB" id="A0A9W7ACI0"/>
<dbReference type="PIRSF" id="PIRSF028043">
    <property type="entry name" value="PP2A_B56"/>
    <property type="match status" value="1"/>
</dbReference>
<feature type="region of interest" description="Disordered" evidence="2">
    <location>
        <begin position="1"/>
        <end position="52"/>
    </location>
</feature>
<sequence>MMSPPPPSSPPPNMPPASPTGNTRAPLNPTPSQHSLNRPEIQFPNLPTLRDSPQAEREQLFLKKLDICSYVFDFNVATQKRAKDIKRQTLLELVDYVNTPAGQAIFTEAVMASVVNMVKENVGRSLPPTKDDFDPEEDEPQLEPSWPHLQVVYEFFLRFIVSGAVLAKTAKRFIDQSTCLILINLFDSEDPRERDYLKTILHRIYGKFMTHRSFIRRNVSNIFYGFVYEKTRHNGIGELLEILGSIINGFAIPLKKEHVTFLSKALLPLHKPKCVNLYHQQLSYCIIQYVEKDGDTGITVIRGLISCWPWTDCQKQVLLINELEELLELLGYEQLQVIQRELFRHLAKLIGSDHFQVAERALFLWNNEHLVNAGCLSRQLADAILPLIYDDLLSKCSHWNQTVEGLAQSVQKMYIEFDPSLYESCSAGGKERGEQKNGLMERATVGWKQIGAMASSNR</sequence>
<dbReference type="PANTHER" id="PTHR10257">
    <property type="entry name" value="SERINE/THREONINE PROTEIN PHOSPHATASE 2A PP2A REGULATORY SUBUNIT B"/>
    <property type="match status" value="1"/>
</dbReference>
<dbReference type="OrthoDB" id="10264446at2759"/>
<dbReference type="Proteomes" id="UP001165122">
    <property type="component" value="Unassembled WGS sequence"/>
</dbReference>
<dbReference type="SUPFAM" id="SSF48371">
    <property type="entry name" value="ARM repeat"/>
    <property type="match status" value="1"/>
</dbReference>
<feature type="region of interest" description="Disordered" evidence="2">
    <location>
        <begin position="123"/>
        <end position="142"/>
    </location>
</feature>
<proteinExistence type="inferred from homology"/>
<dbReference type="InterPro" id="IPR016024">
    <property type="entry name" value="ARM-type_fold"/>
</dbReference>
<reference evidence="4" key="1">
    <citation type="journal article" date="2023" name="Commun. Biol.">
        <title>Genome analysis of Parmales, the sister group of diatoms, reveals the evolutionary specialization of diatoms from phago-mixotrophs to photoautotrophs.</title>
        <authorList>
            <person name="Ban H."/>
            <person name="Sato S."/>
            <person name="Yoshikawa S."/>
            <person name="Yamada K."/>
            <person name="Nakamura Y."/>
            <person name="Ichinomiya M."/>
            <person name="Sato N."/>
            <person name="Blanc-Mathieu R."/>
            <person name="Endo H."/>
            <person name="Kuwata A."/>
            <person name="Ogata H."/>
        </authorList>
    </citation>
    <scope>NUCLEOTIDE SEQUENCE [LARGE SCALE GENOMIC DNA]</scope>
    <source>
        <strain evidence="4">NIES 3700</strain>
    </source>
</reference>
<evidence type="ECO:0000313" key="4">
    <source>
        <dbReference type="Proteomes" id="UP001165122"/>
    </source>
</evidence>
<dbReference type="EMBL" id="BRXW01000590">
    <property type="protein sequence ID" value="GMH68131.1"/>
    <property type="molecule type" value="Genomic_DNA"/>
</dbReference>
<evidence type="ECO:0000256" key="2">
    <source>
        <dbReference type="SAM" id="MobiDB-lite"/>
    </source>
</evidence>
<dbReference type="InterPro" id="IPR011989">
    <property type="entry name" value="ARM-like"/>
</dbReference>
<dbReference type="GO" id="GO:0007165">
    <property type="term" value="P:signal transduction"/>
    <property type="evidence" value="ECO:0007669"/>
    <property type="project" value="InterPro"/>
</dbReference>
<feature type="compositionally biased region" description="Polar residues" evidence="2">
    <location>
        <begin position="20"/>
        <end position="36"/>
    </location>
</feature>